<dbReference type="Proteomes" id="UP001142055">
    <property type="component" value="Chromosome 2"/>
</dbReference>
<protein>
    <recommendedName>
        <fullName evidence="3">RAB6A-GEF complex partner protein 2</fullName>
    </recommendedName>
</protein>
<proteinExistence type="predicted"/>
<comment type="caution">
    <text evidence="1">The sequence shown here is derived from an EMBL/GenBank/DDBJ whole genome shotgun (WGS) entry which is preliminary data.</text>
</comment>
<dbReference type="OMA" id="ERICWAN"/>
<keyword evidence="2" id="KW-1185">Reference proteome</keyword>
<sequence length="425" mass="47945">MIEIQAKLLRGPIYFGGETIQCLITFQNIPTIQKQSSDNNESSSQSKQSIERLCWANVQLHCFCLVDEKHVNLDQIDGAVRGGLRSITDSWSRRKRSSIALETYASNDTSFHECVVRGEKGLIVYCSQPKILFCDLQLNPGEVQTFVYTENLPLQLNPSYSSARLKYRYKLTIGTQRIGSTIHLLKIPIRILTIERLSSFMKNGESTNGESNNSVINTSSDDFQNDSSPLDLILHQIESLTCHRTPHTFNITNSLGRVAKFYIFKTAYRLGEDVIGLFNFGEGTVPCLKFTVSLQTEEIIADEYRNSSSKSQSPLITTHAKCQEFALNTFHSQMILTIPLTATPTFSNQIVSCEWKLHFRFIINQNGQQSNPILYNETENGVQCVAPRQLNVQTMTWDYPIKVLPTHPSHVAKGFQMASIGTLDI</sequence>
<evidence type="ECO:0000313" key="2">
    <source>
        <dbReference type="Proteomes" id="UP001142055"/>
    </source>
</evidence>
<dbReference type="AlphaFoldDB" id="A0A9Q0M6I4"/>
<accession>A0A9Q0M6I4</accession>
<gene>
    <name evidence="1" type="ORF">RDWZM_006645</name>
</gene>
<reference evidence="1" key="1">
    <citation type="submission" date="2022-12" db="EMBL/GenBank/DDBJ databases">
        <title>Genome assemblies of Blomia tropicalis.</title>
        <authorList>
            <person name="Cui Y."/>
        </authorList>
    </citation>
    <scope>NUCLEOTIDE SEQUENCE</scope>
    <source>
        <tissue evidence="1">Adult mites</tissue>
    </source>
</reference>
<organism evidence="1 2">
    <name type="scientific">Blomia tropicalis</name>
    <name type="common">Mite</name>
    <dbReference type="NCBI Taxonomy" id="40697"/>
    <lineage>
        <taxon>Eukaryota</taxon>
        <taxon>Metazoa</taxon>
        <taxon>Ecdysozoa</taxon>
        <taxon>Arthropoda</taxon>
        <taxon>Chelicerata</taxon>
        <taxon>Arachnida</taxon>
        <taxon>Acari</taxon>
        <taxon>Acariformes</taxon>
        <taxon>Sarcoptiformes</taxon>
        <taxon>Astigmata</taxon>
        <taxon>Glycyphagoidea</taxon>
        <taxon>Echimyopodidae</taxon>
        <taxon>Blomia</taxon>
    </lineage>
</organism>
<dbReference type="Pfam" id="PF08737">
    <property type="entry name" value="Rgp1"/>
    <property type="match status" value="2"/>
</dbReference>
<name>A0A9Q0M6I4_BLOTA</name>
<dbReference type="PANTHER" id="PTHR12507">
    <property type="entry name" value="REDUCED GROWTH PHENOTYPE 1 RGP1, YEAST -RELATED"/>
    <property type="match status" value="1"/>
</dbReference>
<evidence type="ECO:0008006" key="3">
    <source>
        <dbReference type="Google" id="ProtNLM"/>
    </source>
</evidence>
<dbReference type="EMBL" id="JAPWDV010000002">
    <property type="protein sequence ID" value="KAJ6220833.1"/>
    <property type="molecule type" value="Genomic_DNA"/>
</dbReference>
<dbReference type="InterPro" id="IPR014848">
    <property type="entry name" value="Rgp1"/>
</dbReference>
<evidence type="ECO:0000313" key="1">
    <source>
        <dbReference type="EMBL" id="KAJ6220833.1"/>
    </source>
</evidence>